<dbReference type="Gene3D" id="3.30.420.40">
    <property type="match status" value="3"/>
</dbReference>
<dbReference type="EMBL" id="QLZR01000001">
    <property type="protein sequence ID" value="RAZ81235.1"/>
    <property type="molecule type" value="Genomic_DNA"/>
</dbReference>
<comment type="similarity">
    <text evidence="5 6">Belongs to the FtsA/MreB family.</text>
</comment>
<evidence type="ECO:0000256" key="4">
    <source>
        <dbReference type="ARBA" id="ARBA00022960"/>
    </source>
</evidence>
<sequence length="339" mass="36130">MFNFGIREVGIDLGTANTLLVLQNKGIIMREPSMVAVDGGNDEVIAVGKDAFAMNGRTSGGIKVSYPMRWGVIADHEKAITMISRFLKEVTKTVGNLKRKIFVISVPVGITSVEKRAILEAAKRVGARETLTIEEPLAAAIGANLPVSEPEGLMVVDIGGGTTEMAVISSNGIAVSKSLKTAGQAMDRMVAEYILKKFELKIGMRTAEQLKIRLGTAVEGEGQKPQETFEIGGSDLLTGRPKIIEVTSADIEKALADSVMGIVDGVKRTLEITPPELAADLHDRGIVLTGGGALLHGLDKKLAEEIQVPVTLAENPMDCVALGTEKAMRDLNSLRLPSY</sequence>
<dbReference type="InterPro" id="IPR056546">
    <property type="entry name" value="MreB_MamK-like"/>
</dbReference>
<dbReference type="GO" id="GO:0005737">
    <property type="term" value="C:cytoplasm"/>
    <property type="evidence" value="ECO:0007669"/>
    <property type="project" value="UniProtKB-SubCell"/>
</dbReference>
<dbReference type="PANTHER" id="PTHR42749">
    <property type="entry name" value="CELL SHAPE-DETERMINING PROTEIN MREB"/>
    <property type="match status" value="1"/>
</dbReference>
<dbReference type="Pfam" id="PF06723">
    <property type="entry name" value="MreB_Mbl"/>
    <property type="match status" value="1"/>
</dbReference>
<feature type="binding site" evidence="6">
    <location>
        <begin position="208"/>
        <end position="211"/>
    </location>
    <ligand>
        <name>ATP</name>
        <dbReference type="ChEBI" id="CHEBI:30616"/>
    </ligand>
</feature>
<dbReference type="AlphaFoldDB" id="A0A365L776"/>
<keyword evidence="4 6" id="KW-0133">Cell shape</keyword>
<dbReference type="Proteomes" id="UP000251002">
    <property type="component" value="Unassembled WGS sequence"/>
</dbReference>
<dbReference type="SUPFAM" id="SSF53067">
    <property type="entry name" value="Actin-like ATPase domain"/>
    <property type="match status" value="2"/>
</dbReference>
<feature type="binding site" evidence="6">
    <location>
        <begin position="160"/>
        <end position="162"/>
    </location>
    <ligand>
        <name>ATP</name>
        <dbReference type="ChEBI" id="CHEBI:30616"/>
    </ligand>
</feature>
<dbReference type="GO" id="GO:0005524">
    <property type="term" value="F:ATP binding"/>
    <property type="evidence" value="ECO:0007669"/>
    <property type="project" value="UniProtKB-KW"/>
</dbReference>
<reference evidence="7 8" key="1">
    <citation type="submission" date="2018-06" db="EMBL/GenBank/DDBJ databases">
        <title>The draft genome sequences of strains SCU63 and S1.</title>
        <authorList>
            <person name="Gan L."/>
        </authorList>
    </citation>
    <scope>NUCLEOTIDE SEQUENCE [LARGE SCALE GENOMIC DNA]</scope>
    <source>
        <strain evidence="7 8">SCU63</strain>
    </source>
</reference>
<evidence type="ECO:0000313" key="8">
    <source>
        <dbReference type="Proteomes" id="UP000251002"/>
    </source>
</evidence>
<dbReference type="PRINTS" id="PR01652">
    <property type="entry name" value="SHAPEPROTEIN"/>
</dbReference>
<comment type="function">
    <text evidence="6">Forms membrane-associated dynamic filaments that are essential for cell shape determination. Acts by regulating cell wall synthesis and cell elongation, and thus cell shape. A feedback loop between cell geometry and MreB localization may maintain elongated cell shape by targeting cell wall growth to regions of negative cell wall curvature.</text>
</comment>
<accession>A0A365L776</accession>
<dbReference type="RefSeq" id="WP_112221658.1">
    <property type="nucleotide sequence ID" value="NZ_CP196859.1"/>
</dbReference>
<evidence type="ECO:0000256" key="3">
    <source>
        <dbReference type="ARBA" id="ARBA00022840"/>
    </source>
</evidence>
<dbReference type="GO" id="GO:0000902">
    <property type="term" value="P:cell morphogenesis"/>
    <property type="evidence" value="ECO:0007669"/>
    <property type="project" value="InterPro"/>
</dbReference>
<dbReference type="GO" id="GO:0008360">
    <property type="term" value="P:regulation of cell shape"/>
    <property type="evidence" value="ECO:0007669"/>
    <property type="project" value="UniProtKB-UniRule"/>
</dbReference>
<dbReference type="NCBIfam" id="TIGR00904">
    <property type="entry name" value="mreB"/>
    <property type="match status" value="1"/>
</dbReference>
<evidence type="ECO:0000313" key="7">
    <source>
        <dbReference type="EMBL" id="RAZ81235.1"/>
    </source>
</evidence>
<dbReference type="PANTHER" id="PTHR42749:SF1">
    <property type="entry name" value="CELL SHAPE-DETERMINING PROTEIN MREB"/>
    <property type="match status" value="1"/>
</dbReference>
<dbReference type="InterPro" id="IPR043129">
    <property type="entry name" value="ATPase_NBD"/>
</dbReference>
<dbReference type="CDD" id="cd10225">
    <property type="entry name" value="ASKHA_NBD_MreB-like"/>
    <property type="match status" value="1"/>
</dbReference>
<organism evidence="7 8">
    <name type="scientific">Planococcus halotolerans</name>
    <dbReference type="NCBI Taxonomy" id="2233542"/>
    <lineage>
        <taxon>Bacteria</taxon>
        <taxon>Bacillati</taxon>
        <taxon>Bacillota</taxon>
        <taxon>Bacilli</taxon>
        <taxon>Bacillales</taxon>
        <taxon>Caryophanaceae</taxon>
        <taxon>Planococcus</taxon>
    </lineage>
</organism>
<dbReference type="HAMAP" id="MF_02207">
    <property type="entry name" value="MreB"/>
    <property type="match status" value="1"/>
</dbReference>
<evidence type="ECO:0000256" key="1">
    <source>
        <dbReference type="ARBA" id="ARBA00022490"/>
    </source>
</evidence>
<keyword evidence="1 6" id="KW-0963">Cytoplasm</keyword>
<evidence type="ECO:0000256" key="2">
    <source>
        <dbReference type="ARBA" id="ARBA00022741"/>
    </source>
</evidence>
<keyword evidence="3 6" id="KW-0067">ATP-binding</keyword>
<proteinExistence type="inferred from homology"/>
<evidence type="ECO:0000256" key="6">
    <source>
        <dbReference type="HAMAP-Rule" id="MF_02207"/>
    </source>
</evidence>
<comment type="subunit">
    <text evidence="6">Forms polymers.</text>
</comment>
<keyword evidence="2 6" id="KW-0547">Nucleotide-binding</keyword>
<protein>
    <recommendedName>
        <fullName evidence="6">Cell shape-determining protein MreB</fullName>
    </recommendedName>
</protein>
<evidence type="ECO:0000256" key="5">
    <source>
        <dbReference type="ARBA" id="ARBA00023458"/>
    </source>
</evidence>
<keyword evidence="8" id="KW-1185">Reference proteome</keyword>
<comment type="subcellular location">
    <subcellularLocation>
        <location evidence="6">Cytoplasm</location>
    </subcellularLocation>
    <text evidence="6">Membrane-associated.</text>
</comment>
<feature type="binding site" evidence="6">
    <location>
        <begin position="15"/>
        <end position="17"/>
    </location>
    <ligand>
        <name>ATP</name>
        <dbReference type="ChEBI" id="CHEBI:30616"/>
    </ligand>
</feature>
<comment type="caution">
    <text evidence="7">The sequence shown here is derived from an EMBL/GenBank/DDBJ whole genome shotgun (WGS) entry which is preliminary data.</text>
</comment>
<dbReference type="NCBIfam" id="NF010539">
    <property type="entry name" value="PRK13927.1"/>
    <property type="match status" value="1"/>
</dbReference>
<name>A0A365L776_9BACL</name>
<dbReference type="InterPro" id="IPR004753">
    <property type="entry name" value="MreB"/>
</dbReference>
<gene>
    <name evidence="6" type="primary">mreB</name>
    <name evidence="7" type="ORF">DP120_02815</name>
</gene>
<feature type="binding site" evidence="6">
    <location>
        <begin position="291"/>
        <end position="294"/>
    </location>
    <ligand>
        <name>ATP</name>
        <dbReference type="ChEBI" id="CHEBI:30616"/>
    </ligand>
</feature>